<feature type="transmembrane region" description="Helical" evidence="1">
    <location>
        <begin position="223"/>
        <end position="255"/>
    </location>
</feature>
<feature type="transmembrane region" description="Helical" evidence="1">
    <location>
        <begin position="78"/>
        <end position="100"/>
    </location>
</feature>
<organism evidence="2 3">
    <name type="scientific">Nocardioides taihuensis</name>
    <dbReference type="NCBI Taxonomy" id="1835606"/>
    <lineage>
        <taxon>Bacteria</taxon>
        <taxon>Bacillati</taxon>
        <taxon>Actinomycetota</taxon>
        <taxon>Actinomycetes</taxon>
        <taxon>Propionibacteriales</taxon>
        <taxon>Nocardioidaceae</taxon>
        <taxon>Nocardioides</taxon>
    </lineage>
</organism>
<feature type="transmembrane region" description="Helical" evidence="1">
    <location>
        <begin position="121"/>
        <end position="142"/>
    </location>
</feature>
<evidence type="ECO:0000313" key="3">
    <source>
        <dbReference type="Proteomes" id="UP001596087"/>
    </source>
</evidence>
<evidence type="ECO:0000313" key="2">
    <source>
        <dbReference type="EMBL" id="MFC5179052.1"/>
    </source>
</evidence>
<reference evidence="3" key="1">
    <citation type="journal article" date="2019" name="Int. J. Syst. Evol. Microbiol.">
        <title>The Global Catalogue of Microorganisms (GCM) 10K type strain sequencing project: providing services to taxonomists for standard genome sequencing and annotation.</title>
        <authorList>
            <consortium name="The Broad Institute Genomics Platform"/>
            <consortium name="The Broad Institute Genome Sequencing Center for Infectious Disease"/>
            <person name="Wu L."/>
            <person name="Ma J."/>
        </authorList>
    </citation>
    <scope>NUCLEOTIDE SEQUENCE [LARGE SCALE GENOMIC DNA]</scope>
    <source>
        <strain evidence="3">DFY41</strain>
    </source>
</reference>
<accession>A0ABW0BPG6</accession>
<protein>
    <recommendedName>
        <fullName evidence="4">Integral membrane protein</fullName>
    </recommendedName>
</protein>
<name>A0ABW0BPG6_9ACTN</name>
<keyword evidence="1" id="KW-0812">Transmembrane</keyword>
<dbReference type="RefSeq" id="WP_378592922.1">
    <property type="nucleotide sequence ID" value="NZ_JBHSKD010000027.1"/>
</dbReference>
<comment type="caution">
    <text evidence="2">The sequence shown here is derived from an EMBL/GenBank/DDBJ whole genome shotgun (WGS) entry which is preliminary data.</text>
</comment>
<feature type="transmembrane region" description="Helical" evidence="1">
    <location>
        <begin position="148"/>
        <end position="167"/>
    </location>
</feature>
<feature type="transmembrane region" description="Helical" evidence="1">
    <location>
        <begin position="46"/>
        <end position="66"/>
    </location>
</feature>
<evidence type="ECO:0008006" key="4">
    <source>
        <dbReference type="Google" id="ProtNLM"/>
    </source>
</evidence>
<keyword evidence="1" id="KW-0472">Membrane</keyword>
<feature type="transmembrane region" description="Helical" evidence="1">
    <location>
        <begin position="275"/>
        <end position="297"/>
    </location>
</feature>
<dbReference type="Proteomes" id="UP001596087">
    <property type="component" value="Unassembled WGS sequence"/>
</dbReference>
<dbReference type="EMBL" id="JBHSKD010000027">
    <property type="protein sequence ID" value="MFC5179052.1"/>
    <property type="molecule type" value="Genomic_DNA"/>
</dbReference>
<keyword evidence="3" id="KW-1185">Reference proteome</keyword>
<evidence type="ECO:0000256" key="1">
    <source>
        <dbReference type="SAM" id="Phobius"/>
    </source>
</evidence>
<gene>
    <name evidence="2" type="ORF">ACFPGP_20380</name>
</gene>
<keyword evidence="1" id="KW-1133">Transmembrane helix</keyword>
<sequence length="334" mass="36073">MRERAHRDTATDPVAAADAWFLAHGLTYFVPEKRAAVRDSMRARRVLPFLALVLLLATGAGGLLAWTADQLTLGPATLASLLGVAALCYALTALHAAPIVRWALGRTFESLRTLLPMTTRALPLLLLFITFLFINTEVWQVASNLTVGQLWLAVLLFIGLAVGFLLVRLPEEVDRTDDDVDDALLLAACRGTPLAAAAEELVADESADPAAYAEVTGLERWNLVLVLLIVQAVQVLLVAFSVFVFLMVFGSLIMTPAVMDAWLTAPTHSVPGFDSISVALVQVSVFLASFSGLYLTVSTVTDETYREQFFGSVVSELERAVGVRAVYLAVRARG</sequence>
<proteinExistence type="predicted"/>